<organism evidence="2 3">
    <name type="scientific">Myxococcus landrumensis</name>
    <dbReference type="NCBI Taxonomy" id="2813577"/>
    <lineage>
        <taxon>Bacteria</taxon>
        <taxon>Pseudomonadati</taxon>
        <taxon>Myxococcota</taxon>
        <taxon>Myxococcia</taxon>
        <taxon>Myxococcales</taxon>
        <taxon>Cystobacterineae</taxon>
        <taxon>Myxococcaceae</taxon>
        <taxon>Myxococcus</taxon>
    </lineage>
</organism>
<feature type="transmembrane region" description="Helical" evidence="1">
    <location>
        <begin position="75"/>
        <end position="95"/>
    </location>
</feature>
<keyword evidence="1" id="KW-1133">Transmembrane helix</keyword>
<gene>
    <name evidence="2" type="ORF">JY572_25435</name>
</gene>
<feature type="transmembrane region" description="Helical" evidence="1">
    <location>
        <begin position="52"/>
        <end position="69"/>
    </location>
</feature>
<keyword evidence="3" id="KW-1185">Reference proteome</keyword>
<accession>A0ABX7MZ53</accession>
<proteinExistence type="predicted"/>
<keyword evidence="1" id="KW-0472">Membrane</keyword>
<keyword evidence="1" id="KW-0812">Transmembrane</keyword>
<dbReference type="Proteomes" id="UP000663090">
    <property type="component" value="Chromosome"/>
</dbReference>
<name>A0ABX7MZ53_9BACT</name>
<protein>
    <submittedName>
        <fullName evidence="2">Uncharacterized protein</fullName>
    </submittedName>
</protein>
<evidence type="ECO:0000313" key="3">
    <source>
        <dbReference type="Proteomes" id="UP000663090"/>
    </source>
</evidence>
<dbReference type="RefSeq" id="WP_206713468.1">
    <property type="nucleotide sequence ID" value="NZ_CP071091.1"/>
</dbReference>
<evidence type="ECO:0000313" key="2">
    <source>
        <dbReference type="EMBL" id="QSQ11727.1"/>
    </source>
</evidence>
<dbReference type="EMBL" id="CP071091">
    <property type="protein sequence ID" value="QSQ11727.1"/>
    <property type="molecule type" value="Genomic_DNA"/>
</dbReference>
<sequence length="131" mass="14592">MDGGLAVFGFGLFLLSIAALYARTGYWMAVSVLVLALISMGMAFSESKKLRALSMGLSIALLVLATVGLAVGTVWWLPLGAFLFAVAYAVLWAEYRFAFFGNVRQADLPVHHPHARRMHMHWPWQRRRSVP</sequence>
<feature type="transmembrane region" description="Helical" evidence="1">
    <location>
        <begin position="28"/>
        <end position="45"/>
    </location>
</feature>
<evidence type="ECO:0000256" key="1">
    <source>
        <dbReference type="SAM" id="Phobius"/>
    </source>
</evidence>
<reference evidence="2 3" key="1">
    <citation type="submission" date="2021-02" db="EMBL/GenBank/DDBJ databases">
        <title>De Novo genome assembly of isolated myxobacteria.</title>
        <authorList>
            <person name="Stevens D.C."/>
        </authorList>
    </citation>
    <scope>NUCLEOTIDE SEQUENCE [LARGE SCALE GENOMIC DNA]</scope>
    <source>
        <strain evidence="2 3">SCHIC003</strain>
    </source>
</reference>